<evidence type="ECO:0000313" key="7">
    <source>
        <dbReference type="Proteomes" id="UP000185062"/>
    </source>
</evidence>
<evidence type="ECO:0000256" key="1">
    <source>
        <dbReference type="ARBA" id="ARBA00006821"/>
    </source>
</evidence>
<name>A0A1N6F4Q4_9PROT</name>
<feature type="domain" description="Alpha-amylase/4-alpha-glucanotransferase central" evidence="4">
    <location>
        <begin position="316"/>
        <end position="394"/>
    </location>
</feature>
<keyword evidence="7" id="KW-1185">Reference proteome</keyword>
<dbReference type="SUPFAM" id="SSF88688">
    <property type="entry name" value="Families 57/38 glycoside transferase middle domain"/>
    <property type="match status" value="1"/>
</dbReference>
<dbReference type="Pfam" id="PF03065">
    <property type="entry name" value="Glyco_hydro_57"/>
    <property type="match status" value="1"/>
</dbReference>
<dbReference type="PANTHER" id="PTHR36306:SF1">
    <property type="entry name" value="ALPHA-AMYLASE-RELATED"/>
    <property type="match status" value="1"/>
</dbReference>
<feature type="domain" description="Glycoside hydrolase family 57 N-terminal" evidence="3">
    <location>
        <begin position="10"/>
        <end position="273"/>
    </location>
</feature>
<dbReference type="GO" id="GO:0003824">
    <property type="term" value="F:catalytic activity"/>
    <property type="evidence" value="ECO:0007669"/>
    <property type="project" value="InterPro"/>
</dbReference>
<sequence length="676" mass="77516">MPQRVSLLFGVHAHQPVGNFPAVLDDAHLRCYKPFLHVLYRYPDFHFAVHFSGWLLDYLLLHYPEDMALLREMVARNQVELFGAGDTEPVLAVIPSRDRIGQIETLSNKLAVKLGQRPQGAWLTERVWESAVVPTLADCGIRYVIVDDYHFLCAGKAISELNGYFTTEENARTLDLFPISESLRYKLPFSTVDDSIAYLESLADNRAVNNRIAAIYFDDIEKFGIWPETYQWVYEKNWLELFIQGVLASSKICTRHYRDFHAAEKTRGIIYLPTTSYIEMNAWTLPVEAANAYTDLVQKVKTWGWYEHKKAFLRGGIWKNFFSRYPESNWMHKRMLGLSSRLAMLPEGYRTPAMLEKLYKSQANDAYWHGLFGGLYLPHLRRAVYKSLLELEAMLDTHMPRPSCFMEDTDLDGVEEVYLQNGVLQIVLKLDHNASICELDAYSLNHNFGDTLRRQVEHYYEKLLPGENMISGQAVEGIASAHDRVNFKHKIDAIDIEPDSYAQGLFIDRLDDVLISYRYEDPVIEDNGFLIKNTALNINKAVALFDNQLQISYRFSGNRGNIFSTEINLAMPSCDGMGGRYIYQEKIPCGFGQWLELQHVDEIMLDDDTLGGYLLLKTSSPVMLQGQPQFSVSQSESGFEKIMQAVRLRLEWPVSTEELIITLMISAREATECGDE</sequence>
<dbReference type="EMBL" id="FSRO01000001">
    <property type="protein sequence ID" value="SIN90278.1"/>
    <property type="molecule type" value="Genomic_DNA"/>
</dbReference>
<dbReference type="InterPro" id="IPR011013">
    <property type="entry name" value="Gal_mutarotase_sf_dom"/>
</dbReference>
<dbReference type="GO" id="GO:0005975">
    <property type="term" value="P:carbohydrate metabolic process"/>
    <property type="evidence" value="ECO:0007669"/>
    <property type="project" value="InterPro"/>
</dbReference>
<dbReference type="InterPro" id="IPR011330">
    <property type="entry name" value="Glyco_hydro/deAcase_b/a-brl"/>
</dbReference>
<dbReference type="SUPFAM" id="SSF74650">
    <property type="entry name" value="Galactose mutarotase-like"/>
    <property type="match status" value="1"/>
</dbReference>
<dbReference type="InterPro" id="IPR015178">
    <property type="entry name" value="A-amylase/a-glucTrfase_central"/>
</dbReference>
<dbReference type="Proteomes" id="UP000185062">
    <property type="component" value="Unassembled WGS sequence"/>
</dbReference>
<evidence type="ECO:0000259" key="5">
    <source>
        <dbReference type="Pfam" id="PF09095"/>
    </source>
</evidence>
<dbReference type="InterPro" id="IPR004300">
    <property type="entry name" value="Glyco_hydro_57_N"/>
</dbReference>
<dbReference type="InterPro" id="IPR015179">
    <property type="entry name" value="A-amylase/a-glucTrfase_C"/>
</dbReference>
<organism evidence="6 7">
    <name type="scientific">Nitrosomonas cryotolerans ATCC 49181</name>
    <dbReference type="NCBI Taxonomy" id="1131553"/>
    <lineage>
        <taxon>Bacteria</taxon>
        <taxon>Pseudomonadati</taxon>
        <taxon>Pseudomonadota</taxon>
        <taxon>Betaproteobacteria</taxon>
        <taxon>Nitrosomonadales</taxon>
        <taxon>Nitrosomonadaceae</taxon>
        <taxon>Nitrosomonas</taxon>
    </lineage>
</organism>
<evidence type="ECO:0000259" key="4">
    <source>
        <dbReference type="Pfam" id="PF09094"/>
    </source>
</evidence>
<protein>
    <submittedName>
        <fullName evidence="6">Alpha-amylase</fullName>
    </submittedName>
</protein>
<keyword evidence="2" id="KW-0119">Carbohydrate metabolism</keyword>
<reference evidence="6 7" key="1">
    <citation type="submission" date="2016-12" db="EMBL/GenBank/DDBJ databases">
        <authorList>
            <person name="Song W.-J."/>
            <person name="Kurnit D.M."/>
        </authorList>
    </citation>
    <scope>NUCLEOTIDE SEQUENCE [LARGE SCALE GENOMIC DNA]</scope>
    <source>
        <strain evidence="6 7">ATCC 49181</strain>
    </source>
</reference>
<dbReference type="InterPro" id="IPR052046">
    <property type="entry name" value="GH57_Enzymes"/>
</dbReference>
<dbReference type="eggNOG" id="COG1449">
    <property type="taxonomic scope" value="Bacteria"/>
</dbReference>
<dbReference type="GO" id="GO:0030246">
    <property type="term" value="F:carbohydrate binding"/>
    <property type="evidence" value="ECO:0007669"/>
    <property type="project" value="InterPro"/>
</dbReference>
<comment type="similarity">
    <text evidence="1">Belongs to the glycosyl hydrolase 57 family.</text>
</comment>
<accession>A0A1N6F4Q4</accession>
<dbReference type="Gene3D" id="2.70.98.10">
    <property type="match status" value="2"/>
</dbReference>
<feature type="domain" description="Alpha-amylase/4-alpha-glucanotransferase C-terminal" evidence="5">
    <location>
        <begin position="533"/>
        <end position="658"/>
    </location>
</feature>
<dbReference type="InterPro" id="IPR028995">
    <property type="entry name" value="Glyco_hydro_57/38_cen_sf"/>
</dbReference>
<dbReference type="Pfam" id="PF09095">
    <property type="entry name" value="AmyA-gluTrfs_C"/>
    <property type="match status" value="2"/>
</dbReference>
<dbReference type="Gene3D" id="3.20.110.20">
    <property type="match status" value="1"/>
</dbReference>
<dbReference type="RefSeq" id="WP_028461504.1">
    <property type="nucleotide sequence ID" value="NZ_FSRO01000001.1"/>
</dbReference>
<dbReference type="InterPro" id="IPR014718">
    <property type="entry name" value="GH-type_carb-bd"/>
</dbReference>
<feature type="domain" description="Alpha-amylase/4-alpha-glucanotransferase C-terminal" evidence="5">
    <location>
        <begin position="408"/>
        <end position="512"/>
    </location>
</feature>
<evidence type="ECO:0000256" key="2">
    <source>
        <dbReference type="ARBA" id="ARBA00023277"/>
    </source>
</evidence>
<gene>
    <name evidence="6" type="ORF">SAMN02743940_0090</name>
</gene>
<dbReference type="AlphaFoldDB" id="A0A1N6F4Q4"/>
<dbReference type="CDD" id="cd10793">
    <property type="entry name" value="GH57N_TLGT_like"/>
    <property type="match status" value="1"/>
</dbReference>
<dbReference type="STRING" id="44575.SAMN05216419_101429"/>
<dbReference type="PANTHER" id="PTHR36306">
    <property type="entry name" value="ALPHA-AMYLASE-RELATED-RELATED"/>
    <property type="match status" value="1"/>
</dbReference>
<proteinExistence type="inferred from homology"/>
<dbReference type="SUPFAM" id="SSF88713">
    <property type="entry name" value="Glycoside hydrolase/deacetylase"/>
    <property type="match status" value="1"/>
</dbReference>
<evidence type="ECO:0000259" key="3">
    <source>
        <dbReference type="Pfam" id="PF03065"/>
    </source>
</evidence>
<evidence type="ECO:0000313" key="6">
    <source>
        <dbReference type="EMBL" id="SIN90278.1"/>
    </source>
</evidence>
<dbReference type="Pfam" id="PF09094">
    <property type="entry name" value="AmyA-A_glucT_m"/>
    <property type="match status" value="1"/>
</dbReference>